<proteinExistence type="predicted"/>
<dbReference type="AlphaFoldDB" id="A0A9W8ZU01"/>
<sequence>MYFYDHDRLKCDRVIIMNNGCQRLVPVEGLSTKVDSSFRPPLLPDMNMSLPFPKI</sequence>
<organism evidence="1 2">
    <name type="scientific">Lentinula lateritia</name>
    <dbReference type="NCBI Taxonomy" id="40482"/>
    <lineage>
        <taxon>Eukaryota</taxon>
        <taxon>Fungi</taxon>
        <taxon>Dikarya</taxon>
        <taxon>Basidiomycota</taxon>
        <taxon>Agaricomycotina</taxon>
        <taxon>Agaricomycetes</taxon>
        <taxon>Agaricomycetidae</taxon>
        <taxon>Agaricales</taxon>
        <taxon>Marasmiineae</taxon>
        <taxon>Omphalotaceae</taxon>
        <taxon>Lentinula</taxon>
    </lineage>
</organism>
<protein>
    <submittedName>
        <fullName evidence="1">Uncharacterized protein</fullName>
    </submittedName>
</protein>
<reference evidence="1" key="2">
    <citation type="journal article" date="2023" name="Proc. Natl. Acad. Sci. U.S.A.">
        <title>A global phylogenomic analysis of the shiitake genus Lentinula.</title>
        <authorList>
            <person name="Sierra-Patev S."/>
            <person name="Min B."/>
            <person name="Naranjo-Ortiz M."/>
            <person name="Looney B."/>
            <person name="Konkel Z."/>
            <person name="Slot J.C."/>
            <person name="Sakamoto Y."/>
            <person name="Steenwyk J.L."/>
            <person name="Rokas A."/>
            <person name="Carro J."/>
            <person name="Camarero S."/>
            <person name="Ferreira P."/>
            <person name="Molpeceres G."/>
            <person name="Ruiz-Duenas F.J."/>
            <person name="Serrano A."/>
            <person name="Henrissat B."/>
            <person name="Drula E."/>
            <person name="Hughes K.W."/>
            <person name="Mata J.L."/>
            <person name="Ishikawa N.K."/>
            <person name="Vargas-Isla R."/>
            <person name="Ushijima S."/>
            <person name="Smith C.A."/>
            <person name="Donoghue J."/>
            <person name="Ahrendt S."/>
            <person name="Andreopoulos W."/>
            <person name="He G."/>
            <person name="LaButti K."/>
            <person name="Lipzen A."/>
            <person name="Ng V."/>
            <person name="Riley R."/>
            <person name="Sandor L."/>
            <person name="Barry K."/>
            <person name="Martinez A.T."/>
            <person name="Xiao Y."/>
            <person name="Gibbons J.G."/>
            <person name="Terashima K."/>
            <person name="Grigoriev I.V."/>
            <person name="Hibbett D."/>
        </authorList>
    </citation>
    <scope>NUCLEOTIDE SEQUENCE</scope>
    <source>
        <strain evidence="1">Sp2 HRB7682 ss15</strain>
    </source>
</reference>
<name>A0A9W8ZU01_9AGAR</name>
<comment type="caution">
    <text evidence="1">The sequence shown here is derived from an EMBL/GenBank/DDBJ whole genome shotgun (WGS) entry which is preliminary data.</text>
</comment>
<evidence type="ECO:0000313" key="1">
    <source>
        <dbReference type="EMBL" id="KAJ4466849.1"/>
    </source>
</evidence>
<dbReference type="Proteomes" id="UP001150238">
    <property type="component" value="Unassembled WGS sequence"/>
</dbReference>
<gene>
    <name evidence="1" type="ORF">C8J55DRAFT_234095</name>
</gene>
<reference evidence="1" key="1">
    <citation type="submission" date="2022-08" db="EMBL/GenBank/DDBJ databases">
        <authorList>
            <consortium name="DOE Joint Genome Institute"/>
            <person name="Min B."/>
            <person name="Riley R."/>
            <person name="Sierra-Patev S."/>
            <person name="Naranjo-Ortiz M."/>
            <person name="Looney B."/>
            <person name="Konkel Z."/>
            <person name="Slot J.C."/>
            <person name="Sakamoto Y."/>
            <person name="Steenwyk J.L."/>
            <person name="Rokas A."/>
            <person name="Carro J."/>
            <person name="Camarero S."/>
            <person name="Ferreira P."/>
            <person name="Molpeceres G."/>
            <person name="Ruiz-Duenas F.J."/>
            <person name="Serrano A."/>
            <person name="Henrissat B."/>
            <person name="Drula E."/>
            <person name="Hughes K.W."/>
            <person name="Mata J.L."/>
            <person name="Ishikawa N.K."/>
            <person name="Vargas-Isla R."/>
            <person name="Ushijima S."/>
            <person name="Smith C.A."/>
            <person name="Ahrendt S."/>
            <person name="Andreopoulos W."/>
            <person name="He G."/>
            <person name="Labutti K."/>
            <person name="Lipzen A."/>
            <person name="Ng V."/>
            <person name="Sandor L."/>
            <person name="Barry K."/>
            <person name="Martinez A.T."/>
            <person name="Xiao Y."/>
            <person name="Gibbons J.G."/>
            <person name="Terashima K."/>
            <person name="Hibbett D.S."/>
            <person name="Grigoriev I.V."/>
        </authorList>
    </citation>
    <scope>NUCLEOTIDE SEQUENCE</scope>
    <source>
        <strain evidence="1">Sp2 HRB7682 ss15</strain>
    </source>
</reference>
<dbReference type="EMBL" id="JANVFS010000043">
    <property type="protein sequence ID" value="KAJ4466849.1"/>
    <property type="molecule type" value="Genomic_DNA"/>
</dbReference>
<evidence type="ECO:0000313" key="2">
    <source>
        <dbReference type="Proteomes" id="UP001150238"/>
    </source>
</evidence>
<accession>A0A9W8ZU01</accession>